<feature type="compositionally biased region" description="Polar residues" evidence="3">
    <location>
        <begin position="287"/>
        <end position="308"/>
    </location>
</feature>
<dbReference type="SUPFAM" id="SSF53335">
    <property type="entry name" value="S-adenosyl-L-methionine-dependent methyltransferases"/>
    <property type="match status" value="1"/>
</dbReference>
<dbReference type="RefSeq" id="WP_244405541.1">
    <property type="nucleotide sequence ID" value="NZ_JBFACJ010000002.1"/>
</dbReference>
<dbReference type="InterPro" id="IPR003356">
    <property type="entry name" value="DNA_methylase_A-5"/>
</dbReference>
<feature type="compositionally biased region" description="Low complexity" evidence="3">
    <location>
        <begin position="356"/>
        <end position="365"/>
    </location>
</feature>
<evidence type="ECO:0000256" key="3">
    <source>
        <dbReference type="SAM" id="MobiDB-lite"/>
    </source>
</evidence>
<dbReference type="InterPro" id="IPR044946">
    <property type="entry name" value="Restrct_endonuc_typeI_TRD_sf"/>
</dbReference>
<feature type="compositionally biased region" description="Low complexity" evidence="3">
    <location>
        <begin position="333"/>
        <end position="348"/>
    </location>
</feature>
<keyword evidence="1" id="KW-0680">Restriction system</keyword>
<keyword evidence="2" id="KW-0238">DNA-binding</keyword>
<dbReference type="Gene3D" id="3.40.50.150">
    <property type="entry name" value="Vaccinia Virus protein VP39"/>
    <property type="match status" value="1"/>
</dbReference>
<keyword evidence="5" id="KW-0489">Methyltransferase</keyword>
<evidence type="ECO:0000259" key="4">
    <source>
        <dbReference type="Pfam" id="PF02384"/>
    </source>
</evidence>
<evidence type="ECO:0000313" key="6">
    <source>
        <dbReference type="Proteomes" id="UP001603418"/>
    </source>
</evidence>
<keyword evidence="5" id="KW-0808">Transferase</keyword>
<dbReference type="GO" id="GO:0032259">
    <property type="term" value="P:methylation"/>
    <property type="evidence" value="ECO:0007669"/>
    <property type="project" value="UniProtKB-KW"/>
</dbReference>
<dbReference type="InterPro" id="IPR052916">
    <property type="entry name" value="Type-I_RE_MTase_Subunit"/>
</dbReference>
<evidence type="ECO:0000313" key="5">
    <source>
        <dbReference type="EMBL" id="MFF9882538.1"/>
    </source>
</evidence>
<reference evidence="5 6" key="1">
    <citation type="submission" date="2024-10" db="EMBL/GenBank/DDBJ databases">
        <title>The Natural Products Discovery Center: Release of the First 8490 Sequenced Strains for Exploring Actinobacteria Biosynthetic Diversity.</title>
        <authorList>
            <person name="Kalkreuter E."/>
            <person name="Kautsar S.A."/>
            <person name="Yang D."/>
            <person name="Bader C.D."/>
            <person name="Teijaro C.N."/>
            <person name="Fluegel L."/>
            <person name="Davis C.M."/>
            <person name="Simpson J.R."/>
            <person name="Lauterbach L."/>
            <person name="Steele A.D."/>
            <person name="Gui C."/>
            <person name="Meng S."/>
            <person name="Li G."/>
            <person name="Viehrig K."/>
            <person name="Ye F."/>
            <person name="Su P."/>
            <person name="Kiefer A.F."/>
            <person name="Nichols A."/>
            <person name="Cepeda A.J."/>
            <person name="Yan W."/>
            <person name="Fan B."/>
            <person name="Jiang Y."/>
            <person name="Adhikari A."/>
            <person name="Zheng C.-J."/>
            <person name="Schuster L."/>
            <person name="Cowan T.M."/>
            <person name="Smanski M.J."/>
            <person name="Chevrette M.G."/>
            <person name="De Carvalho L.P.S."/>
            <person name="Shen B."/>
        </authorList>
    </citation>
    <scope>NUCLEOTIDE SEQUENCE [LARGE SCALE GENOMIC DNA]</scope>
    <source>
        <strain evidence="5 6">NPDC013366</strain>
    </source>
</reference>
<dbReference type="PRINTS" id="PR00507">
    <property type="entry name" value="N12N6MTFRASE"/>
</dbReference>
<feature type="compositionally biased region" description="Low complexity" evidence="3">
    <location>
        <begin position="250"/>
        <end position="273"/>
    </location>
</feature>
<dbReference type="PANTHER" id="PTHR42998:SF1">
    <property type="entry name" value="TYPE I RESTRICTION ENZYME HINDI METHYLASE SUBUNIT"/>
    <property type="match status" value="1"/>
</dbReference>
<protein>
    <submittedName>
        <fullName evidence="5">N-6 DNA methylase</fullName>
    </submittedName>
</protein>
<sequence length="895" mass="92278">MQDNATEVTAAGIARLAGVGRAAVSNWRRRHADFPKPVGGTETSPSFALAEVEAWLRKQGKLAEVPLRERVWQQLAGHPEGPLTALVHTGCALLLIHERPTVWLDASAGSDARLAAMLPGALEKVLTPRVGGVRGRRGTGVGGASASAGAGARGRAGAGAAAGAGGGVNAAFGRAGVNGVFEQAGVNGPSNPPAVNAGSAPTAVNSGSAATGVNPGPTASGVNSGTAAAGVNSGSAVAGVNSDPVVPGVNPESTAPAANSSPAAPTVNTPPTVHNDSSVHNAPPTHGESTVHNASAVHNRSTVHSTVPGTPAAIADSPSTPTTLGAPTPPQTTPTIPTASLTPTTPTTPTTPPTPALTTPTGPQLLPSVPLLRGAAELAAEIGARQTFEFLLGRHLDANPRQYTLTPAELAGLMADLAGPARTVLDPACGTGALLRAVDPRPGQELYAQDSAPELAALSALRLALHSRATVRAAVGDTLRADAHPGLQADAVLCHPPFNERNWGHDELAYDPRWEYGFPARTESELAWVQHALARLTDGGTAVLLMPPAAASRRSGRRIRADLLRRGALRAVVALPVGAAPPYNIPLHLWVLRRPDRTPAAPEVLLVDTGRFAGETRGGPDWEAVREAVLDAWRAFAREGRLAERPGLARSVPVIELLDDDVDLAPARHLPPAAVADGAEQLTRVRERLGETLRLTADLTPPPADPAPAARWTLTTVGELARGGALVMRTGGNGGHARVPVLTDHDVLAGTAPSGALPESEEEAVLTEPGDVVVPVLGGGAVARVIDGATGGAALGRNLVLLRPDRTALDPWFLAGFLRGTANNRQASSYASTATRLDVRRLHLPRLPLEEQRRYGARFRALDEFERALRHASRLGEQLVRGMYDGLTDGTVAPD</sequence>
<comment type="caution">
    <text evidence="5">The sequence shown here is derived from an EMBL/GenBank/DDBJ whole genome shotgun (WGS) entry which is preliminary data.</text>
</comment>
<dbReference type="PANTHER" id="PTHR42998">
    <property type="entry name" value="TYPE I RESTRICTION ENZYME HINDVIIP M PROTEIN-RELATED"/>
    <property type="match status" value="1"/>
</dbReference>
<proteinExistence type="predicted"/>
<feature type="region of interest" description="Disordered" evidence="3">
    <location>
        <begin position="242"/>
        <end position="365"/>
    </location>
</feature>
<feature type="domain" description="DNA methylase adenine-specific" evidence="4">
    <location>
        <begin position="388"/>
        <end position="671"/>
    </location>
</feature>
<gene>
    <name evidence="5" type="ORF">ACF1HC_13195</name>
</gene>
<evidence type="ECO:0000256" key="2">
    <source>
        <dbReference type="ARBA" id="ARBA00023125"/>
    </source>
</evidence>
<dbReference type="CDD" id="cd02440">
    <property type="entry name" value="AdoMet_MTases"/>
    <property type="match status" value="1"/>
</dbReference>
<dbReference type="SUPFAM" id="SSF116734">
    <property type="entry name" value="DNA methylase specificity domain"/>
    <property type="match status" value="1"/>
</dbReference>
<name>A0ABW6YV66_9ACTN</name>
<dbReference type="Gene3D" id="3.90.220.20">
    <property type="entry name" value="DNA methylase specificity domains"/>
    <property type="match status" value="1"/>
</dbReference>
<feature type="region of interest" description="Disordered" evidence="3">
    <location>
        <begin position="197"/>
        <end position="225"/>
    </location>
</feature>
<accession>A0ABW6YV66</accession>
<dbReference type="InterPro" id="IPR029063">
    <property type="entry name" value="SAM-dependent_MTases_sf"/>
</dbReference>
<dbReference type="EMBL" id="JBICBM010000005">
    <property type="protein sequence ID" value="MFF9882538.1"/>
    <property type="molecule type" value="Genomic_DNA"/>
</dbReference>
<dbReference type="Pfam" id="PF02384">
    <property type="entry name" value="N6_Mtase"/>
    <property type="match status" value="1"/>
</dbReference>
<feature type="compositionally biased region" description="Polar residues" evidence="3">
    <location>
        <begin position="202"/>
        <end position="211"/>
    </location>
</feature>
<keyword evidence="6" id="KW-1185">Reference proteome</keyword>
<dbReference type="GO" id="GO:0008168">
    <property type="term" value="F:methyltransferase activity"/>
    <property type="evidence" value="ECO:0007669"/>
    <property type="project" value="UniProtKB-KW"/>
</dbReference>
<organism evidence="5 6">
    <name type="scientific">Streptomyces eurythermus</name>
    <dbReference type="NCBI Taxonomy" id="42237"/>
    <lineage>
        <taxon>Bacteria</taxon>
        <taxon>Bacillati</taxon>
        <taxon>Actinomycetota</taxon>
        <taxon>Actinomycetes</taxon>
        <taxon>Kitasatosporales</taxon>
        <taxon>Streptomycetaceae</taxon>
        <taxon>Streptomyces</taxon>
    </lineage>
</organism>
<dbReference type="Proteomes" id="UP001603418">
    <property type="component" value="Unassembled WGS sequence"/>
</dbReference>
<evidence type="ECO:0000256" key="1">
    <source>
        <dbReference type="ARBA" id="ARBA00022747"/>
    </source>
</evidence>